<organism evidence="2 3">
    <name type="scientific">Aspergillus homomorphus (strain CBS 101889)</name>
    <dbReference type="NCBI Taxonomy" id="1450537"/>
    <lineage>
        <taxon>Eukaryota</taxon>
        <taxon>Fungi</taxon>
        <taxon>Dikarya</taxon>
        <taxon>Ascomycota</taxon>
        <taxon>Pezizomycotina</taxon>
        <taxon>Eurotiomycetes</taxon>
        <taxon>Eurotiomycetidae</taxon>
        <taxon>Eurotiales</taxon>
        <taxon>Aspergillaceae</taxon>
        <taxon>Aspergillus</taxon>
        <taxon>Aspergillus subgen. Circumdati</taxon>
    </lineage>
</organism>
<feature type="region of interest" description="Disordered" evidence="1">
    <location>
        <begin position="1"/>
        <end position="41"/>
    </location>
</feature>
<dbReference type="InterPro" id="IPR022793">
    <property type="entry name" value="Rrn10"/>
</dbReference>
<gene>
    <name evidence="2" type="ORF">BO97DRAFT_371577</name>
</gene>
<dbReference type="RefSeq" id="XP_025550231.1">
    <property type="nucleotide sequence ID" value="XM_025692829.1"/>
</dbReference>
<evidence type="ECO:0000256" key="1">
    <source>
        <dbReference type="SAM" id="MobiDB-lite"/>
    </source>
</evidence>
<name>A0A395HTD0_ASPHC</name>
<protein>
    <submittedName>
        <fullName evidence="2">Uncharacterized protein</fullName>
    </submittedName>
</protein>
<dbReference type="VEuPathDB" id="FungiDB:BO97DRAFT_371577"/>
<sequence length="244" mass="27645">MSHGRSLALSQNSFVQPPDLDGEEEEEEEENRQDEAEVTKQKRLATVYDAVAGRINAHGFLPAVPYASKYRDTASSSRRPVRPEEVLFRRQNAPIRYEENDFYFAHESLPADRPLPSSELLEALHAYSADFYDHATVDRGQDDYHSMDETALIAMGILLEEMAKESLGETGDMVFVEGEEISVDENWLPSQSGRRTRRKRANTQSSMMASSGDELNSVVKRQKKRRLGPRVSTTDMDTEPDDRS</sequence>
<feature type="region of interest" description="Disordered" evidence="1">
    <location>
        <begin position="186"/>
        <end position="244"/>
    </location>
</feature>
<dbReference type="Proteomes" id="UP000248961">
    <property type="component" value="Unassembled WGS sequence"/>
</dbReference>
<dbReference type="PANTHER" id="PTHR28054">
    <property type="entry name" value="RNA POLYMERASE I-SPECIFIC TRANSCRIPTION INITIATION FACTOR RRN10"/>
    <property type="match status" value="1"/>
</dbReference>
<dbReference type="GeneID" id="37197118"/>
<dbReference type="OrthoDB" id="2565191at2759"/>
<accession>A0A395HTD0</accession>
<feature type="compositionally biased region" description="Acidic residues" evidence="1">
    <location>
        <begin position="20"/>
        <end position="32"/>
    </location>
</feature>
<evidence type="ECO:0000313" key="3">
    <source>
        <dbReference type="Proteomes" id="UP000248961"/>
    </source>
</evidence>
<proteinExistence type="predicted"/>
<evidence type="ECO:0000313" key="2">
    <source>
        <dbReference type="EMBL" id="RAL11077.1"/>
    </source>
</evidence>
<dbReference type="EMBL" id="KZ824291">
    <property type="protein sequence ID" value="RAL11077.1"/>
    <property type="molecule type" value="Genomic_DNA"/>
</dbReference>
<reference evidence="2 3" key="1">
    <citation type="submission" date="2018-02" db="EMBL/GenBank/DDBJ databases">
        <title>The genomes of Aspergillus section Nigri reveals drivers in fungal speciation.</title>
        <authorList>
            <consortium name="DOE Joint Genome Institute"/>
            <person name="Vesth T.C."/>
            <person name="Nybo J."/>
            <person name="Theobald S."/>
            <person name="Brandl J."/>
            <person name="Frisvad J.C."/>
            <person name="Nielsen K.F."/>
            <person name="Lyhne E.K."/>
            <person name="Kogle M.E."/>
            <person name="Kuo A."/>
            <person name="Riley R."/>
            <person name="Clum A."/>
            <person name="Nolan M."/>
            <person name="Lipzen A."/>
            <person name="Salamov A."/>
            <person name="Henrissat B."/>
            <person name="Wiebenga A."/>
            <person name="De vries R.P."/>
            <person name="Grigoriev I.V."/>
            <person name="Mortensen U.H."/>
            <person name="Andersen M.R."/>
            <person name="Baker S.E."/>
        </authorList>
    </citation>
    <scope>NUCLEOTIDE SEQUENCE [LARGE SCALE GENOMIC DNA]</scope>
    <source>
        <strain evidence="2 3">CBS 101889</strain>
    </source>
</reference>
<dbReference type="PANTHER" id="PTHR28054:SF1">
    <property type="entry name" value="RNA POLYMERASE I-SPECIFIC TRANSCRIPTION INITIATION FACTOR RRN10"/>
    <property type="match status" value="1"/>
</dbReference>
<keyword evidence="3" id="KW-1185">Reference proteome</keyword>
<dbReference type="GO" id="GO:0006360">
    <property type="term" value="P:transcription by RNA polymerase I"/>
    <property type="evidence" value="ECO:0007669"/>
    <property type="project" value="InterPro"/>
</dbReference>
<dbReference type="AlphaFoldDB" id="A0A395HTD0"/>